<comment type="caution">
    <text evidence="5">The sequence shown here is derived from an EMBL/GenBank/DDBJ whole genome shotgun (WGS) entry which is preliminary data.</text>
</comment>
<dbReference type="Gene3D" id="2.40.50.40">
    <property type="match status" value="1"/>
</dbReference>
<dbReference type="CDD" id="cd00024">
    <property type="entry name" value="CD_CSD"/>
    <property type="match status" value="1"/>
</dbReference>
<evidence type="ECO:0000259" key="4">
    <source>
        <dbReference type="PROSITE" id="PS50013"/>
    </source>
</evidence>
<organism evidence="5">
    <name type="scientific">Sesamum radiatum</name>
    <name type="common">Black benniseed</name>
    <dbReference type="NCBI Taxonomy" id="300843"/>
    <lineage>
        <taxon>Eukaryota</taxon>
        <taxon>Viridiplantae</taxon>
        <taxon>Streptophyta</taxon>
        <taxon>Embryophyta</taxon>
        <taxon>Tracheophyta</taxon>
        <taxon>Spermatophyta</taxon>
        <taxon>Magnoliopsida</taxon>
        <taxon>eudicotyledons</taxon>
        <taxon>Gunneridae</taxon>
        <taxon>Pentapetalae</taxon>
        <taxon>asterids</taxon>
        <taxon>lamiids</taxon>
        <taxon>Lamiales</taxon>
        <taxon>Pedaliaceae</taxon>
        <taxon>Sesamum</taxon>
    </lineage>
</organism>
<dbReference type="SMART" id="SM00298">
    <property type="entry name" value="CHROMO"/>
    <property type="match status" value="1"/>
</dbReference>
<keyword evidence="2" id="KW-0539">Nucleus</keyword>
<dbReference type="GO" id="GO:0005634">
    <property type="term" value="C:nucleus"/>
    <property type="evidence" value="ECO:0007669"/>
    <property type="project" value="UniProtKB-SubCell"/>
</dbReference>
<gene>
    <name evidence="5" type="ORF">Sradi_6554300</name>
</gene>
<protein>
    <recommendedName>
        <fullName evidence="4">Chromo domain-containing protein</fullName>
    </recommendedName>
</protein>
<reference evidence="5" key="2">
    <citation type="journal article" date="2024" name="Plant">
        <title>Genomic evolution and insights into agronomic trait innovations of Sesamum species.</title>
        <authorList>
            <person name="Miao H."/>
            <person name="Wang L."/>
            <person name="Qu L."/>
            <person name="Liu H."/>
            <person name="Sun Y."/>
            <person name="Le M."/>
            <person name="Wang Q."/>
            <person name="Wei S."/>
            <person name="Zheng Y."/>
            <person name="Lin W."/>
            <person name="Duan Y."/>
            <person name="Cao H."/>
            <person name="Xiong S."/>
            <person name="Wang X."/>
            <person name="Wei L."/>
            <person name="Li C."/>
            <person name="Ma Q."/>
            <person name="Ju M."/>
            <person name="Zhao R."/>
            <person name="Li G."/>
            <person name="Mu C."/>
            <person name="Tian Q."/>
            <person name="Mei H."/>
            <person name="Zhang T."/>
            <person name="Gao T."/>
            <person name="Zhang H."/>
        </authorList>
    </citation>
    <scope>NUCLEOTIDE SEQUENCE</scope>
    <source>
        <strain evidence="5">G02</strain>
    </source>
</reference>
<evidence type="ECO:0000256" key="3">
    <source>
        <dbReference type="SAM" id="MobiDB-lite"/>
    </source>
</evidence>
<dbReference type="EMBL" id="JACGWJ010000031">
    <property type="protein sequence ID" value="KAL0298945.1"/>
    <property type="molecule type" value="Genomic_DNA"/>
</dbReference>
<feature type="compositionally biased region" description="Polar residues" evidence="3">
    <location>
        <begin position="46"/>
        <end position="55"/>
    </location>
</feature>
<feature type="domain" description="Chromo" evidence="4">
    <location>
        <begin position="1"/>
        <end position="53"/>
    </location>
</feature>
<name>A0AAW2JZ07_SESRA</name>
<dbReference type="AlphaFoldDB" id="A0AAW2JZ07"/>
<dbReference type="InterPro" id="IPR016197">
    <property type="entry name" value="Chromo-like_dom_sf"/>
</dbReference>
<reference evidence="5" key="1">
    <citation type="submission" date="2020-06" db="EMBL/GenBank/DDBJ databases">
        <authorList>
            <person name="Li T."/>
            <person name="Hu X."/>
            <person name="Zhang T."/>
            <person name="Song X."/>
            <person name="Zhang H."/>
            <person name="Dai N."/>
            <person name="Sheng W."/>
            <person name="Hou X."/>
            <person name="Wei L."/>
        </authorList>
    </citation>
    <scope>NUCLEOTIDE SEQUENCE</scope>
    <source>
        <strain evidence="5">G02</strain>
        <tissue evidence="5">Leaf</tissue>
    </source>
</reference>
<dbReference type="PROSITE" id="PS50013">
    <property type="entry name" value="CHROMO_2"/>
    <property type="match status" value="1"/>
</dbReference>
<accession>A0AAW2JZ07</accession>
<dbReference type="Pfam" id="PF00385">
    <property type="entry name" value="Chromo"/>
    <property type="match status" value="1"/>
</dbReference>
<evidence type="ECO:0000313" key="5">
    <source>
        <dbReference type="EMBL" id="KAL0298945.1"/>
    </source>
</evidence>
<comment type="subcellular location">
    <subcellularLocation>
        <location evidence="1">Nucleus</location>
    </subcellularLocation>
</comment>
<dbReference type="PANTHER" id="PTHR22812">
    <property type="entry name" value="CHROMOBOX PROTEIN"/>
    <property type="match status" value="1"/>
</dbReference>
<dbReference type="SUPFAM" id="SSF54160">
    <property type="entry name" value="Chromo domain-like"/>
    <property type="match status" value="1"/>
</dbReference>
<evidence type="ECO:0000256" key="1">
    <source>
        <dbReference type="ARBA" id="ARBA00004123"/>
    </source>
</evidence>
<dbReference type="InterPro" id="IPR051219">
    <property type="entry name" value="Heterochromatin_chromo-domain"/>
</dbReference>
<proteinExistence type="predicted"/>
<feature type="region of interest" description="Disordered" evidence="3">
    <location>
        <begin position="43"/>
        <end position="67"/>
    </location>
</feature>
<evidence type="ECO:0000256" key="2">
    <source>
        <dbReference type="ARBA" id="ARBA00023242"/>
    </source>
</evidence>
<dbReference type="InterPro" id="IPR000953">
    <property type="entry name" value="Chromo/chromo_shadow_dom"/>
</dbReference>
<sequence>MSTAKRNHNEYLVKWKGCSNKENTWEQVTNLKAFLSLVEAYHTSHAPRTSPSQVGENVKGRPHSRHP</sequence>
<dbReference type="InterPro" id="IPR023780">
    <property type="entry name" value="Chromo_domain"/>
</dbReference>